<keyword evidence="12" id="KW-1185">Reference proteome</keyword>
<evidence type="ECO:0000256" key="2">
    <source>
        <dbReference type="ARBA" id="ARBA00022527"/>
    </source>
</evidence>
<dbReference type="Proteomes" id="UP000642094">
    <property type="component" value="Unassembled WGS sequence"/>
</dbReference>
<comment type="catalytic activity">
    <reaction evidence="7">
        <text>L-threonyl-[protein] + ATP = O-phospho-L-threonyl-[protein] + ADP + H(+)</text>
        <dbReference type="Rhea" id="RHEA:46608"/>
        <dbReference type="Rhea" id="RHEA-COMP:11060"/>
        <dbReference type="Rhea" id="RHEA-COMP:11605"/>
        <dbReference type="ChEBI" id="CHEBI:15378"/>
        <dbReference type="ChEBI" id="CHEBI:30013"/>
        <dbReference type="ChEBI" id="CHEBI:30616"/>
        <dbReference type="ChEBI" id="CHEBI:61977"/>
        <dbReference type="ChEBI" id="CHEBI:456216"/>
        <dbReference type="EC" id="2.7.11.1"/>
    </reaction>
</comment>
<name>A0ABR7ZWC5_9CYAN</name>
<dbReference type="Pfam" id="PF05419">
    <property type="entry name" value="GUN4"/>
    <property type="match status" value="1"/>
</dbReference>
<feature type="domain" description="Protein kinase" evidence="10">
    <location>
        <begin position="10"/>
        <end position="274"/>
    </location>
</feature>
<dbReference type="PANTHER" id="PTHR24363:SF0">
    <property type="entry name" value="SERINE_THREONINE KINASE LIKE DOMAIN CONTAINING 1"/>
    <property type="match status" value="1"/>
</dbReference>
<reference evidence="11 12" key="1">
    <citation type="journal article" date="2020" name="ISME J.">
        <title>Comparative genomics reveals insights into cyanobacterial evolution and habitat adaptation.</title>
        <authorList>
            <person name="Chen M.Y."/>
            <person name="Teng W.K."/>
            <person name="Zhao L."/>
            <person name="Hu C.X."/>
            <person name="Zhou Y.K."/>
            <person name="Han B.P."/>
            <person name="Song L.R."/>
            <person name="Shu W.S."/>
        </authorList>
    </citation>
    <scope>NUCLEOTIDE SEQUENCE [LARGE SCALE GENOMIC DNA]</scope>
    <source>
        <strain evidence="11 12">FACHB-723</strain>
    </source>
</reference>
<keyword evidence="5" id="KW-0418">Kinase</keyword>
<accession>A0ABR7ZWC5</accession>
<dbReference type="EC" id="2.7.11.1" evidence="1"/>
<keyword evidence="3" id="KW-0808">Transferase</keyword>
<dbReference type="InterPro" id="IPR000719">
    <property type="entry name" value="Prot_kinase_dom"/>
</dbReference>
<organism evidence="11 12">
    <name type="scientific">Pseudanabaena mucicola FACHB-723</name>
    <dbReference type="NCBI Taxonomy" id="2692860"/>
    <lineage>
        <taxon>Bacteria</taxon>
        <taxon>Bacillati</taxon>
        <taxon>Cyanobacteriota</taxon>
        <taxon>Cyanophyceae</taxon>
        <taxon>Pseudanabaenales</taxon>
        <taxon>Pseudanabaenaceae</taxon>
        <taxon>Pseudanabaena</taxon>
    </lineage>
</organism>
<dbReference type="Pfam" id="PF00069">
    <property type="entry name" value="Pkinase"/>
    <property type="match status" value="1"/>
</dbReference>
<comment type="catalytic activity">
    <reaction evidence="8">
        <text>L-seryl-[protein] + ATP = O-phospho-L-seryl-[protein] + ADP + H(+)</text>
        <dbReference type="Rhea" id="RHEA:17989"/>
        <dbReference type="Rhea" id="RHEA-COMP:9863"/>
        <dbReference type="Rhea" id="RHEA-COMP:11604"/>
        <dbReference type="ChEBI" id="CHEBI:15378"/>
        <dbReference type="ChEBI" id="CHEBI:29999"/>
        <dbReference type="ChEBI" id="CHEBI:30616"/>
        <dbReference type="ChEBI" id="CHEBI:83421"/>
        <dbReference type="ChEBI" id="CHEBI:456216"/>
        <dbReference type="EC" id="2.7.11.1"/>
    </reaction>
</comment>
<keyword evidence="4" id="KW-0547">Nucleotide-binding</keyword>
<evidence type="ECO:0000259" key="10">
    <source>
        <dbReference type="PROSITE" id="PS50011"/>
    </source>
</evidence>
<dbReference type="InterPro" id="IPR011009">
    <property type="entry name" value="Kinase-like_dom_sf"/>
</dbReference>
<dbReference type="RefSeq" id="WP_190402929.1">
    <property type="nucleotide sequence ID" value="NZ_JACJQB010000011.1"/>
</dbReference>
<dbReference type="PANTHER" id="PTHR24363">
    <property type="entry name" value="SERINE/THREONINE PROTEIN KINASE"/>
    <property type="match status" value="1"/>
</dbReference>
<dbReference type="EMBL" id="JACJQB010000011">
    <property type="protein sequence ID" value="MBD2188069.1"/>
    <property type="molecule type" value="Genomic_DNA"/>
</dbReference>
<sequence length="500" mass="56842">MLGKLLDHRYRIIKELAEGGFSQTYLAEDTRLPKNPPCVVKHLNPTIDDPVFTKKALELFKSEAETLQELGKHDLIPQLYAYFEENQEFYLVQEFIAGHPLSTEMPAGSQMAESRVAQIIKEVLEILQFVHTYHVIHRDIKPSNLIRRHRDGKLVLIDFGTVKQVQMEVANAHHKSRVTLPIGTLGYMSYEQERGQSVPSSDIYALGMLALQALTGKHPSQFPRDRDNEVNWRSYVKVSREFAIILDLMTRCNPRDRYQSVDEVLKDISKLPKLSQESPRISDDRVAEQFKPSWLVMPSVVALFIFGGVYLVNRQVNGNLLNANRPSNQPTAIASPSPTDPTQTTSKSSYSQLSSYLKAKDWQAADQETYLLLLKAAGKRSYADGTFHPDELSRIPCADLVLIDQLWTRASNSKQGLTAQRKIYENLAQDIRNTYTNVGWLNESGVFAIATIYNRQTARWEYLEGSQPNFKNPPVGHLPFLLRAPSKNLEQMTTLYRCSS</sequence>
<dbReference type="Gene3D" id="1.25.40.620">
    <property type="match status" value="1"/>
</dbReference>
<keyword evidence="2" id="KW-0723">Serine/threonine-protein kinase</keyword>
<gene>
    <name evidence="11" type="ORF">H6F41_07925</name>
</gene>
<dbReference type="InterPro" id="IPR008629">
    <property type="entry name" value="GUN4-like"/>
</dbReference>
<dbReference type="PROSITE" id="PS50011">
    <property type="entry name" value="PROTEIN_KINASE_DOM"/>
    <property type="match status" value="1"/>
</dbReference>
<dbReference type="SUPFAM" id="SSF56112">
    <property type="entry name" value="Protein kinase-like (PK-like)"/>
    <property type="match status" value="1"/>
</dbReference>
<evidence type="ECO:0000256" key="4">
    <source>
        <dbReference type="ARBA" id="ARBA00022741"/>
    </source>
</evidence>
<feature type="compositionally biased region" description="Polar residues" evidence="9">
    <location>
        <begin position="322"/>
        <end position="334"/>
    </location>
</feature>
<dbReference type="Gene3D" id="1.10.510.10">
    <property type="entry name" value="Transferase(Phosphotransferase) domain 1"/>
    <property type="match status" value="1"/>
</dbReference>
<comment type="caution">
    <text evidence="11">The sequence shown here is derived from an EMBL/GenBank/DDBJ whole genome shotgun (WGS) entry which is preliminary data.</text>
</comment>
<evidence type="ECO:0000256" key="8">
    <source>
        <dbReference type="ARBA" id="ARBA00048679"/>
    </source>
</evidence>
<dbReference type="SMART" id="SM00220">
    <property type="entry name" value="S_TKc"/>
    <property type="match status" value="1"/>
</dbReference>
<feature type="region of interest" description="Disordered" evidence="9">
    <location>
        <begin position="322"/>
        <end position="348"/>
    </location>
</feature>
<dbReference type="Gene3D" id="1.10.10.1770">
    <property type="entry name" value="Gun4-like"/>
    <property type="match status" value="1"/>
</dbReference>
<dbReference type="CDD" id="cd14014">
    <property type="entry name" value="STKc_PknB_like"/>
    <property type="match status" value="1"/>
</dbReference>
<evidence type="ECO:0000256" key="1">
    <source>
        <dbReference type="ARBA" id="ARBA00012513"/>
    </source>
</evidence>
<dbReference type="SUPFAM" id="SSF140869">
    <property type="entry name" value="GUN4-like"/>
    <property type="match status" value="1"/>
</dbReference>
<evidence type="ECO:0000256" key="9">
    <source>
        <dbReference type="SAM" id="MobiDB-lite"/>
    </source>
</evidence>
<proteinExistence type="predicted"/>
<evidence type="ECO:0000256" key="7">
    <source>
        <dbReference type="ARBA" id="ARBA00047899"/>
    </source>
</evidence>
<evidence type="ECO:0000256" key="6">
    <source>
        <dbReference type="ARBA" id="ARBA00022840"/>
    </source>
</evidence>
<evidence type="ECO:0000256" key="5">
    <source>
        <dbReference type="ARBA" id="ARBA00022777"/>
    </source>
</evidence>
<evidence type="ECO:0000313" key="11">
    <source>
        <dbReference type="EMBL" id="MBD2188069.1"/>
    </source>
</evidence>
<feature type="compositionally biased region" description="Low complexity" evidence="9">
    <location>
        <begin position="335"/>
        <end position="348"/>
    </location>
</feature>
<protein>
    <recommendedName>
        <fullName evidence="1">non-specific serine/threonine protein kinase</fullName>
        <ecNumber evidence="1">2.7.11.1</ecNumber>
    </recommendedName>
</protein>
<evidence type="ECO:0000313" key="12">
    <source>
        <dbReference type="Proteomes" id="UP000642094"/>
    </source>
</evidence>
<dbReference type="InterPro" id="IPR037215">
    <property type="entry name" value="GUN4-like_sf"/>
</dbReference>
<evidence type="ECO:0000256" key="3">
    <source>
        <dbReference type="ARBA" id="ARBA00022679"/>
    </source>
</evidence>
<dbReference type="Gene3D" id="3.30.200.20">
    <property type="entry name" value="Phosphorylase Kinase, domain 1"/>
    <property type="match status" value="1"/>
</dbReference>
<keyword evidence="6" id="KW-0067">ATP-binding</keyword>